<dbReference type="AlphaFoldDB" id="A0A0A8XQT5"/>
<reference evidence="2" key="2">
    <citation type="journal article" date="2015" name="Data Brief">
        <title>Shoot transcriptome of the giant reed, Arundo donax.</title>
        <authorList>
            <person name="Barrero R.A."/>
            <person name="Guerrero F.D."/>
            <person name="Moolhuijzen P."/>
            <person name="Goolsby J.A."/>
            <person name="Tidwell J."/>
            <person name="Bellgard S.E."/>
            <person name="Bellgard M.I."/>
        </authorList>
    </citation>
    <scope>NUCLEOTIDE SEQUENCE</scope>
    <source>
        <tissue evidence="2">Shoot tissue taken approximately 20 cm above the soil surface</tissue>
    </source>
</reference>
<name>A0A0A8XQT5_ARUDO</name>
<feature type="compositionally biased region" description="Polar residues" evidence="1">
    <location>
        <begin position="13"/>
        <end position="31"/>
    </location>
</feature>
<organism evidence="2">
    <name type="scientific">Arundo donax</name>
    <name type="common">Giant reed</name>
    <name type="synonym">Donax arundinaceus</name>
    <dbReference type="NCBI Taxonomy" id="35708"/>
    <lineage>
        <taxon>Eukaryota</taxon>
        <taxon>Viridiplantae</taxon>
        <taxon>Streptophyta</taxon>
        <taxon>Embryophyta</taxon>
        <taxon>Tracheophyta</taxon>
        <taxon>Spermatophyta</taxon>
        <taxon>Magnoliopsida</taxon>
        <taxon>Liliopsida</taxon>
        <taxon>Poales</taxon>
        <taxon>Poaceae</taxon>
        <taxon>PACMAD clade</taxon>
        <taxon>Arundinoideae</taxon>
        <taxon>Arundineae</taxon>
        <taxon>Arundo</taxon>
    </lineage>
</organism>
<reference evidence="2" key="1">
    <citation type="submission" date="2014-09" db="EMBL/GenBank/DDBJ databases">
        <authorList>
            <person name="Magalhaes I.L.F."/>
            <person name="Oliveira U."/>
            <person name="Santos F.R."/>
            <person name="Vidigal T.H.D.A."/>
            <person name="Brescovit A.D."/>
            <person name="Santos A.J."/>
        </authorList>
    </citation>
    <scope>NUCLEOTIDE SEQUENCE</scope>
    <source>
        <tissue evidence="2">Shoot tissue taken approximately 20 cm above the soil surface</tissue>
    </source>
</reference>
<accession>A0A0A8XQT5</accession>
<evidence type="ECO:0000313" key="2">
    <source>
        <dbReference type="EMBL" id="JAD16274.1"/>
    </source>
</evidence>
<feature type="region of interest" description="Disordered" evidence="1">
    <location>
        <begin position="12"/>
        <end position="31"/>
    </location>
</feature>
<dbReference type="EMBL" id="GBRH01281621">
    <property type="protein sequence ID" value="JAD16274.1"/>
    <property type="molecule type" value="Transcribed_RNA"/>
</dbReference>
<proteinExistence type="predicted"/>
<evidence type="ECO:0000256" key="1">
    <source>
        <dbReference type="SAM" id="MobiDB-lite"/>
    </source>
</evidence>
<sequence>MQFQKLTLICESTDPSPQASTGVASNHKVQQ</sequence>
<protein>
    <submittedName>
        <fullName evidence="2">Uncharacterized protein</fullName>
    </submittedName>
</protein>